<protein>
    <submittedName>
        <fullName evidence="1">Uncharacterized protein</fullName>
    </submittedName>
</protein>
<evidence type="ECO:0000313" key="1">
    <source>
        <dbReference type="EMBL" id="OAA43846.1"/>
    </source>
</evidence>
<reference evidence="1 2" key="1">
    <citation type="journal article" date="2016" name="Genome Biol. Evol.">
        <title>Divergent and convergent evolution of fungal pathogenicity.</title>
        <authorList>
            <person name="Shang Y."/>
            <person name="Xiao G."/>
            <person name="Zheng P."/>
            <person name="Cen K."/>
            <person name="Zhan S."/>
            <person name="Wang C."/>
        </authorList>
    </citation>
    <scope>NUCLEOTIDE SEQUENCE [LARGE SCALE GENOMIC DNA]</scope>
    <source>
        <strain evidence="1 2">RCEF 4871</strain>
    </source>
</reference>
<name>A0A167EFM5_METRR</name>
<proteinExistence type="predicted"/>
<accession>A0A167EFM5</accession>
<dbReference type="EMBL" id="AZHC01000011">
    <property type="protein sequence ID" value="OAA43846.1"/>
    <property type="molecule type" value="Genomic_DNA"/>
</dbReference>
<dbReference type="AlphaFoldDB" id="A0A167EFM5"/>
<keyword evidence="2" id="KW-1185">Reference proteome</keyword>
<organism evidence="1 2">
    <name type="scientific">Metarhizium rileyi (strain RCEF 4871)</name>
    <name type="common">Nomuraea rileyi</name>
    <dbReference type="NCBI Taxonomy" id="1649241"/>
    <lineage>
        <taxon>Eukaryota</taxon>
        <taxon>Fungi</taxon>
        <taxon>Dikarya</taxon>
        <taxon>Ascomycota</taxon>
        <taxon>Pezizomycotina</taxon>
        <taxon>Sordariomycetes</taxon>
        <taxon>Hypocreomycetidae</taxon>
        <taxon>Hypocreales</taxon>
        <taxon>Clavicipitaceae</taxon>
        <taxon>Metarhizium</taxon>
    </lineage>
</organism>
<gene>
    <name evidence="1" type="ORF">NOR_04421</name>
</gene>
<comment type="caution">
    <text evidence="1">The sequence shown here is derived from an EMBL/GenBank/DDBJ whole genome shotgun (WGS) entry which is preliminary data.</text>
</comment>
<sequence>MTKNIMYEVDIGKSCLDEIGANAALDVAFLAVGMPEHTGVWSGGLGHQQACVDERVDRSSQPINERFETAGHDVDCQDTNDSPSMLVTARRVSQLGL</sequence>
<dbReference type="Proteomes" id="UP000243498">
    <property type="component" value="Unassembled WGS sequence"/>
</dbReference>
<evidence type="ECO:0000313" key="2">
    <source>
        <dbReference type="Proteomes" id="UP000243498"/>
    </source>
</evidence>